<dbReference type="GO" id="GO:0016020">
    <property type="term" value="C:membrane"/>
    <property type="evidence" value="ECO:0007669"/>
    <property type="project" value="UniProtKB-SubCell"/>
</dbReference>
<dbReference type="Gene3D" id="1.50.10.100">
    <property type="entry name" value="Chondroitin AC/alginate lyase"/>
    <property type="match status" value="1"/>
</dbReference>
<evidence type="ECO:0000256" key="6">
    <source>
        <dbReference type="ARBA" id="ARBA00023136"/>
    </source>
</evidence>
<comment type="similarity">
    <text evidence="2">Belongs to the dermatan-sulfate isomerase family.</text>
</comment>
<evidence type="ECO:0000256" key="7">
    <source>
        <dbReference type="ARBA" id="ARBA00023180"/>
    </source>
</evidence>
<dbReference type="InterPro" id="IPR027417">
    <property type="entry name" value="P-loop_NTPase"/>
</dbReference>
<keyword evidence="8" id="KW-0413">Isomerase</keyword>
<evidence type="ECO:0000256" key="3">
    <source>
        <dbReference type="ARBA" id="ARBA00022692"/>
    </source>
</evidence>
<dbReference type="Gene3D" id="2.70.98.70">
    <property type="match status" value="1"/>
</dbReference>
<dbReference type="SUPFAM" id="SSF48230">
    <property type="entry name" value="Chondroitin AC/alginate lyase"/>
    <property type="match status" value="1"/>
</dbReference>
<accession>A0A6G1QM47</accession>
<keyword evidence="6 9" id="KW-0472">Membrane</keyword>
<keyword evidence="4" id="KW-0732">Signal</keyword>
<dbReference type="GO" id="GO:0047757">
    <property type="term" value="F:chondroitin-glucuronate 5-epimerase activity"/>
    <property type="evidence" value="ECO:0007669"/>
    <property type="project" value="TreeGrafter"/>
</dbReference>
<keyword evidence="11" id="KW-1185">Reference proteome</keyword>
<evidence type="ECO:0000313" key="10">
    <source>
        <dbReference type="EMBL" id="KAF3703741.1"/>
    </source>
</evidence>
<keyword evidence="7" id="KW-0325">Glycoprotein</keyword>
<dbReference type="PANTHER" id="PTHR15532">
    <property type="match status" value="1"/>
</dbReference>
<evidence type="ECO:0000256" key="4">
    <source>
        <dbReference type="ARBA" id="ARBA00022729"/>
    </source>
</evidence>
<dbReference type="FunFam" id="2.70.98.70:FF:000001">
    <property type="entry name" value="dermatan-sulfate epimerase isoform X1"/>
    <property type="match status" value="1"/>
</dbReference>
<dbReference type="PANTHER" id="PTHR15532:SF2">
    <property type="entry name" value="DERMATAN-SULFATE EPIMERASE-LIKE PROTEIN"/>
    <property type="match status" value="1"/>
</dbReference>
<feature type="transmembrane region" description="Helical" evidence="9">
    <location>
        <begin position="780"/>
        <end position="800"/>
    </location>
</feature>
<reference evidence="10 11" key="1">
    <citation type="submission" date="2019-02" db="EMBL/GenBank/DDBJ databases">
        <title>Opniocepnalus argus genome.</title>
        <authorList>
            <person name="Zhou C."/>
            <person name="Xiao S."/>
        </authorList>
    </citation>
    <scope>NUCLEOTIDE SEQUENCE [LARGE SCALE GENOMIC DNA]</scope>
    <source>
        <strain evidence="10">OARG1902GOOAL</strain>
        <tissue evidence="10">Muscle</tissue>
    </source>
</reference>
<evidence type="ECO:0000256" key="9">
    <source>
        <dbReference type="SAM" id="Phobius"/>
    </source>
</evidence>
<proteinExistence type="inferred from homology"/>
<comment type="subcellular location">
    <subcellularLocation>
        <location evidence="1">Membrane</location>
        <topology evidence="1">Multi-pass membrane protein</topology>
    </subcellularLocation>
</comment>
<dbReference type="Proteomes" id="UP000503349">
    <property type="component" value="Chromosome 19"/>
</dbReference>
<protein>
    <submittedName>
        <fullName evidence="10">Dermatan-sulfate epimerase-like protein</fullName>
    </submittedName>
</protein>
<name>A0A6G1QM47_CHAAH</name>
<evidence type="ECO:0000256" key="5">
    <source>
        <dbReference type="ARBA" id="ARBA00022989"/>
    </source>
</evidence>
<evidence type="ECO:0000256" key="1">
    <source>
        <dbReference type="ARBA" id="ARBA00004141"/>
    </source>
</evidence>
<dbReference type="InterPro" id="IPR052447">
    <property type="entry name" value="Dermatan-Sulfate_Isomerase"/>
</dbReference>
<evidence type="ECO:0000256" key="2">
    <source>
        <dbReference type="ARBA" id="ARBA00006556"/>
    </source>
</evidence>
<dbReference type="InterPro" id="IPR008929">
    <property type="entry name" value="Chondroitin_lyas"/>
</dbReference>
<reference evidence="11" key="2">
    <citation type="submission" date="2019-02" db="EMBL/GenBank/DDBJ databases">
        <title>Opniocepnalus argus Var Kimnra genome.</title>
        <authorList>
            <person name="Zhou C."/>
            <person name="Xiao S."/>
        </authorList>
    </citation>
    <scope>NUCLEOTIDE SEQUENCE [LARGE SCALE GENOMIC DNA]</scope>
</reference>
<evidence type="ECO:0000256" key="8">
    <source>
        <dbReference type="ARBA" id="ARBA00023235"/>
    </source>
</evidence>
<feature type="transmembrane region" description="Helical" evidence="9">
    <location>
        <begin position="812"/>
        <end position="831"/>
    </location>
</feature>
<keyword evidence="3 9" id="KW-0812">Transmembrane</keyword>
<dbReference type="Gene3D" id="3.40.50.300">
    <property type="entry name" value="P-loop containing nucleotide triphosphate hydrolases"/>
    <property type="match status" value="1"/>
</dbReference>
<keyword evidence="5 9" id="KW-1133">Transmembrane helix</keyword>
<sequence length="1393" mass="159579">MNFPALREITMHVSCSDPDKANCVPVARAFCGGTTFSGVFNATDRDIFTDDLLQVKLTQDRTSEQLKLHSANSHPNLYFNQVDVLHLRQRSSTTHSHIFKAIRAAVLTMLSNVPFYMPPVKHEEFTSKWNEIYGNNLPPLALYCLLCPEDSAALQFLIKFMDRMAEYPDWKVTSAPNDEVPMAHSLTGFATAYDFIYSHLDERRRDVYHKKIRSETEELYELSKYRGWGKQYLQNHQTTNILAILTGAIVVGAHDDPESMIWKQVAVNYMEKTTFLLNHIVDGSLDEGVAYGSYTAKSITQYVFLAQRHFNIDNMQNNWLQGHFWFYYATLLPGFQRTVGIADSNYNWFYGPESQLVFLDTFVMKNGTGNWLAQQIRKHRPKDGPMGQSSAQRWATLHTEYIWYNSHLTPQPPHDFGTARMHIFSNWGVVTYGAGLPNGQGNTFVSFKSGKLGGRAVYDIVHDKPYSWLDGWNSFNPGHEHPDQNSFTFAPNGQVFVSEALYGPKYSYLNNVLVFSPSPTSQCNNPWEGQLGECAKWLRWTDEGVGDSRGEVIAASSHTDTMFVSGEAVLAYSAAMRLKSVFRALVLLNSQTLLVLDHVEKWAESPVKSLSAFFHNLDIDFKYVPFRFMDRYNGAMMDVWDAHYKMFWFDSQGHSPDTRIQEAEQAAEFKKRWTQYVNVTFPMTGPVSRIAYVLHGPYVKVSNCRFIDNSKNGVRLSLIINNTEKIVSVATNYKDIGARLTYLGFGGHCKVEDKYQITRYGLGAQLIPKQVSSDNQLFDFGFTVNVIAGVVLCVAIGFMTMQRKFYVCFSRLMRYALLSVLLLWIAELLFVSNSCDQLLCGVKWKGAGGKNEVNKQIKLYEQHRLQLPTVVITTLPGSGSEILKHLFYNSSDFVYIRVPTEHLDIPETEFEFDSLVDACEWSRLDAVQGRFKIIQGWLHSLVHSTKLHLQNIQLMEGSRVKHPQRATGLRDRNKRPRRREPAYELKGRLRASLDRDAEYVREMRRHVAEYPNARVVLNMRSGSWALKLPFIQEVVGPSLRTIYMVRDPRAWIYLMVYNSKPSLYSLKNIPQHLSLIFKDDAVRDGCPSVAPEFKVIQRLLSRSETSPVLILAHLWLAHTSAVLRVSESLSEESHLQVRFEDVVNFPQETAETIHTFLGVPASPAALNQLLFTTSTNLYNLMYEGDISPRNINMWRQNMPRKDIRLIEDICGGVMKRLGYTRIYKDFYKDLQGQLVDYNMLVDKLNTSTDMEEMINDYNILNAQKELRAQEQDKMTQSQKNIVLLLEHCSQNLLRFSDSQQFKTCLMVVDGRRVHKVNGMEYWTVMPYVYILYGDLVGRAVNTLKAAGGLVKGIEDVDSKQINEYQDYQHGYSLSLAVMSNIFWLVQARSAQWT</sequence>
<evidence type="ECO:0000313" key="11">
    <source>
        <dbReference type="Proteomes" id="UP000503349"/>
    </source>
</evidence>
<dbReference type="EMBL" id="CM015730">
    <property type="protein sequence ID" value="KAF3703741.1"/>
    <property type="molecule type" value="Genomic_DNA"/>
</dbReference>
<dbReference type="SUPFAM" id="SSF52540">
    <property type="entry name" value="P-loop containing nucleoside triphosphate hydrolases"/>
    <property type="match status" value="1"/>
</dbReference>
<organism evidence="10 11">
    <name type="scientific">Channa argus</name>
    <name type="common">Northern snakehead</name>
    <name type="synonym">Ophicephalus argus</name>
    <dbReference type="NCBI Taxonomy" id="215402"/>
    <lineage>
        <taxon>Eukaryota</taxon>
        <taxon>Metazoa</taxon>
        <taxon>Chordata</taxon>
        <taxon>Craniata</taxon>
        <taxon>Vertebrata</taxon>
        <taxon>Euteleostomi</taxon>
        <taxon>Actinopterygii</taxon>
        <taxon>Neopterygii</taxon>
        <taxon>Teleostei</taxon>
        <taxon>Neoteleostei</taxon>
        <taxon>Acanthomorphata</taxon>
        <taxon>Anabantaria</taxon>
        <taxon>Anabantiformes</taxon>
        <taxon>Channoidei</taxon>
        <taxon>Channidae</taxon>
        <taxon>Channa</taxon>
    </lineage>
</organism>
<gene>
    <name evidence="10" type="ORF">EXN66_Car019429</name>
</gene>